<reference evidence="15" key="1">
    <citation type="submission" date="2015-11" db="EMBL/GenBank/DDBJ databases">
        <authorList>
            <person name="Seth-Smith H.M.B."/>
        </authorList>
    </citation>
    <scope>NUCLEOTIDE SEQUENCE [LARGE SCALE GENOMIC DNA]</scope>
    <source>
        <strain evidence="15">2013Ark11</strain>
    </source>
</reference>
<evidence type="ECO:0000256" key="9">
    <source>
        <dbReference type="ARBA" id="ARBA00022840"/>
    </source>
</evidence>
<dbReference type="PRINTS" id="PR00097">
    <property type="entry name" value="ANTSNTHASEII"/>
</dbReference>
<dbReference type="GO" id="GO:0005829">
    <property type="term" value="C:cytosol"/>
    <property type="evidence" value="ECO:0007669"/>
    <property type="project" value="TreeGrafter"/>
</dbReference>
<dbReference type="Gene3D" id="3.40.50.620">
    <property type="entry name" value="HUPs"/>
    <property type="match status" value="1"/>
</dbReference>
<keyword evidence="7 11" id="KW-0332">GMP biosynthesis</keyword>
<evidence type="ECO:0000313" key="15">
    <source>
        <dbReference type="Proteomes" id="UP000198651"/>
    </source>
</evidence>
<comment type="subunit">
    <text evidence="11">Homodimer.</text>
</comment>
<comment type="catalytic activity">
    <reaction evidence="11">
        <text>XMP + L-glutamine + ATP + H2O = GMP + L-glutamate + AMP + diphosphate + 2 H(+)</text>
        <dbReference type="Rhea" id="RHEA:11680"/>
        <dbReference type="ChEBI" id="CHEBI:15377"/>
        <dbReference type="ChEBI" id="CHEBI:15378"/>
        <dbReference type="ChEBI" id="CHEBI:29985"/>
        <dbReference type="ChEBI" id="CHEBI:30616"/>
        <dbReference type="ChEBI" id="CHEBI:33019"/>
        <dbReference type="ChEBI" id="CHEBI:57464"/>
        <dbReference type="ChEBI" id="CHEBI:58115"/>
        <dbReference type="ChEBI" id="CHEBI:58359"/>
        <dbReference type="ChEBI" id="CHEBI:456215"/>
        <dbReference type="EC" id="6.3.5.2"/>
    </reaction>
</comment>
<feature type="active site" description="Nucleophile" evidence="11">
    <location>
        <position position="79"/>
    </location>
</feature>
<keyword evidence="15" id="KW-1185">Reference proteome</keyword>
<dbReference type="FunFam" id="3.30.300.10:FF:000002">
    <property type="entry name" value="GMP synthase [glutamine-hydrolyzing]"/>
    <property type="match status" value="1"/>
</dbReference>
<feature type="active site" evidence="11">
    <location>
        <position position="169"/>
    </location>
</feature>
<dbReference type="STRING" id="1561003.Ark11_1242"/>
<name>A0A0S4M499_9BURK</name>
<dbReference type="Gene3D" id="3.40.50.880">
    <property type="match status" value="1"/>
</dbReference>
<feature type="active site" evidence="11">
    <location>
        <position position="167"/>
    </location>
</feature>
<dbReference type="FunFam" id="3.40.50.880:FF:000001">
    <property type="entry name" value="GMP synthase [glutamine-hydrolyzing]"/>
    <property type="match status" value="1"/>
</dbReference>
<gene>
    <name evidence="11 14" type="primary">guaA</name>
    <name evidence="14" type="ORF">Ark11_1242</name>
</gene>
<dbReference type="InterPro" id="IPR022310">
    <property type="entry name" value="NAD/GMP_synthase"/>
</dbReference>
<dbReference type="UniPathway" id="UPA00189">
    <property type="reaction ID" value="UER00296"/>
</dbReference>
<evidence type="ECO:0000259" key="13">
    <source>
        <dbReference type="PROSITE" id="PS51553"/>
    </source>
</evidence>
<dbReference type="Gene3D" id="3.30.300.10">
    <property type="match status" value="1"/>
</dbReference>
<dbReference type="SUPFAM" id="SSF52402">
    <property type="entry name" value="Adenine nucleotide alpha hydrolases-like"/>
    <property type="match status" value="1"/>
</dbReference>
<keyword evidence="8 11" id="KW-0658">Purine biosynthesis</keyword>
<feature type="binding site" evidence="12">
    <location>
        <begin position="221"/>
        <end position="227"/>
    </location>
    <ligand>
        <name>ATP</name>
        <dbReference type="ChEBI" id="CHEBI:30616"/>
    </ligand>
</feature>
<dbReference type="PROSITE" id="PS51553">
    <property type="entry name" value="GMPS_ATP_PPASE"/>
    <property type="match status" value="1"/>
</dbReference>
<proteinExistence type="inferred from homology"/>
<dbReference type="EC" id="6.3.5.2" evidence="3 11"/>
<evidence type="ECO:0000313" key="14">
    <source>
        <dbReference type="EMBL" id="CUT18048.1"/>
    </source>
</evidence>
<comment type="pathway">
    <text evidence="2 11">Purine metabolism; GMP biosynthesis; GMP from XMP (L-Gln route): step 1/1.</text>
</comment>
<dbReference type="Pfam" id="PF02540">
    <property type="entry name" value="NAD_synthase"/>
    <property type="match status" value="1"/>
</dbReference>
<feature type="domain" description="GMPS ATP-PPase" evidence="13">
    <location>
        <begin position="194"/>
        <end position="383"/>
    </location>
</feature>
<dbReference type="PRINTS" id="PR00096">
    <property type="entry name" value="GATASE"/>
</dbReference>
<dbReference type="CDD" id="cd01742">
    <property type="entry name" value="GATase1_GMP_Synthase"/>
    <property type="match status" value="1"/>
</dbReference>
<dbReference type="InterPro" id="IPR025777">
    <property type="entry name" value="GMPS_ATP_PPase_dom"/>
</dbReference>
<dbReference type="FunFam" id="3.40.50.620:FF:000001">
    <property type="entry name" value="GMP synthase [glutamine-hydrolyzing]"/>
    <property type="match status" value="1"/>
</dbReference>
<dbReference type="Pfam" id="PF00958">
    <property type="entry name" value="GMP_synt_C"/>
    <property type="match status" value="1"/>
</dbReference>
<dbReference type="GO" id="GO:0005524">
    <property type="term" value="F:ATP binding"/>
    <property type="evidence" value="ECO:0007669"/>
    <property type="project" value="UniProtKB-UniRule"/>
</dbReference>
<evidence type="ECO:0000256" key="4">
    <source>
        <dbReference type="ARBA" id="ARBA00021562"/>
    </source>
</evidence>
<dbReference type="InterPro" id="IPR017926">
    <property type="entry name" value="GATASE"/>
</dbReference>
<evidence type="ECO:0000256" key="12">
    <source>
        <dbReference type="PROSITE-ProRule" id="PRU00886"/>
    </source>
</evidence>
<sequence length="514" mass="56799">MSHILVVDFGSQFTQLIARRIREFNVYCEVVPYNSCADLGNKDVLGIILSGGPSSVTEKISPTIPPEVWSCGIPVLGICYGMQAMAKELGGTVHQDGVREFGHSNLIYQPSRLWSSINIDKKQDVWTSHSDQVLSLPKCCRSIAHSTNEVCAAFEHLEKPYWGIQFHPEVTHTVNGGQILRNFVLDICNCQPNWTMSNFSNKALTSIRERVKDDHVVLGLSGGVDSSVVAALVHQAIGDHLHCVFIDHGLLRKNETQQVCSYFQKIGLPIKLVEASKSFLTALSGVSDPEKKRKIIGREFITAFEKEAASLNAKWLAQGTIYPDVIESSSSSSSSQIIKSHHNVGGLPHNLNLKLLEPLRFLFKDEVRNLGKTLGLPDFLVHRHPFPGPGLAIRISGDITPEAIACVREADAIFIDELHNNKHEDGKSYYEHLSQAFAVYLPVCSVGVMGDARTYNATICLRAVETVDFMTARWAALPASLLSIVSHRIINEVAGINRVVYDISNKPPATIEWE</sequence>
<dbReference type="Proteomes" id="UP000198651">
    <property type="component" value="Chromosome I"/>
</dbReference>
<dbReference type="EMBL" id="LN906597">
    <property type="protein sequence ID" value="CUT18048.1"/>
    <property type="molecule type" value="Genomic_DNA"/>
</dbReference>
<dbReference type="PROSITE" id="PS51273">
    <property type="entry name" value="GATASE_TYPE_1"/>
    <property type="match status" value="1"/>
</dbReference>
<evidence type="ECO:0000256" key="10">
    <source>
        <dbReference type="ARBA" id="ARBA00022962"/>
    </source>
</evidence>
<dbReference type="SUPFAM" id="SSF54810">
    <property type="entry name" value="GMP synthetase C-terminal dimerisation domain"/>
    <property type="match status" value="1"/>
</dbReference>
<dbReference type="Pfam" id="PF00117">
    <property type="entry name" value="GATase"/>
    <property type="match status" value="1"/>
</dbReference>
<protein>
    <recommendedName>
        <fullName evidence="4 11">GMP synthase [glutamine-hydrolyzing]</fullName>
        <ecNumber evidence="3 11">6.3.5.2</ecNumber>
    </recommendedName>
    <alternativeName>
        <fullName evidence="11">GMP synthetase</fullName>
    </alternativeName>
    <alternativeName>
        <fullName evidence="11">Glutamine amidotransferase</fullName>
    </alternativeName>
</protein>
<dbReference type="AlphaFoldDB" id="A0A0S4M499"/>
<keyword evidence="9 11" id="KW-0067">ATP-binding</keyword>
<evidence type="ECO:0000256" key="1">
    <source>
        <dbReference type="ARBA" id="ARBA00002332"/>
    </source>
</evidence>
<evidence type="ECO:0000256" key="11">
    <source>
        <dbReference type="HAMAP-Rule" id="MF_00344"/>
    </source>
</evidence>
<evidence type="ECO:0000256" key="3">
    <source>
        <dbReference type="ARBA" id="ARBA00012746"/>
    </source>
</evidence>
<evidence type="ECO:0000256" key="6">
    <source>
        <dbReference type="ARBA" id="ARBA00022741"/>
    </source>
</evidence>
<dbReference type="PANTHER" id="PTHR11922">
    <property type="entry name" value="GMP SYNTHASE-RELATED"/>
    <property type="match status" value="1"/>
</dbReference>
<comment type="function">
    <text evidence="1 11">Catalyzes the synthesis of GMP from XMP.</text>
</comment>
<dbReference type="NCBIfam" id="NF000848">
    <property type="entry name" value="PRK00074.1"/>
    <property type="match status" value="1"/>
</dbReference>
<dbReference type="InterPro" id="IPR014729">
    <property type="entry name" value="Rossmann-like_a/b/a_fold"/>
</dbReference>
<evidence type="ECO:0000256" key="8">
    <source>
        <dbReference type="ARBA" id="ARBA00022755"/>
    </source>
</evidence>
<dbReference type="InterPro" id="IPR001674">
    <property type="entry name" value="GMP_synth_C"/>
</dbReference>
<dbReference type="RefSeq" id="WP_092490586.1">
    <property type="nucleotide sequence ID" value="NZ_LN906597.1"/>
</dbReference>
<keyword evidence="5 11" id="KW-0436">Ligase</keyword>
<dbReference type="CDD" id="cd01997">
    <property type="entry name" value="GMP_synthase_C"/>
    <property type="match status" value="1"/>
</dbReference>
<dbReference type="GO" id="GO:0003921">
    <property type="term" value="F:GMP synthase activity"/>
    <property type="evidence" value="ECO:0007669"/>
    <property type="project" value="InterPro"/>
</dbReference>
<evidence type="ECO:0000256" key="5">
    <source>
        <dbReference type="ARBA" id="ARBA00022598"/>
    </source>
</evidence>
<dbReference type="InterPro" id="IPR029062">
    <property type="entry name" value="Class_I_gatase-like"/>
</dbReference>
<dbReference type="HAMAP" id="MF_00344">
    <property type="entry name" value="GMP_synthase"/>
    <property type="match status" value="1"/>
</dbReference>
<dbReference type="SUPFAM" id="SSF52317">
    <property type="entry name" value="Class I glutamine amidotransferase-like"/>
    <property type="match status" value="1"/>
</dbReference>
<dbReference type="PANTHER" id="PTHR11922:SF2">
    <property type="entry name" value="GMP SYNTHASE [GLUTAMINE-HYDROLYZING]"/>
    <property type="match status" value="1"/>
</dbReference>
<dbReference type="InterPro" id="IPR022955">
    <property type="entry name" value="GMP_synthase"/>
</dbReference>
<keyword evidence="6 11" id="KW-0547">Nucleotide-binding</keyword>
<dbReference type="OrthoDB" id="9802219at2"/>
<keyword evidence="10 11" id="KW-0315">Glutamine amidotransferase</keyword>
<dbReference type="NCBIfam" id="TIGR00884">
    <property type="entry name" value="guaA_Cterm"/>
    <property type="match status" value="1"/>
</dbReference>
<evidence type="ECO:0000256" key="2">
    <source>
        <dbReference type="ARBA" id="ARBA00005153"/>
    </source>
</evidence>
<dbReference type="PATRIC" id="fig|1561003.3.peg.1278"/>
<dbReference type="NCBIfam" id="TIGR00888">
    <property type="entry name" value="guaA_Nterm"/>
    <property type="match status" value="1"/>
</dbReference>
<accession>A0A0S4M499</accession>
<dbReference type="InterPro" id="IPR004739">
    <property type="entry name" value="GMP_synth_GATase"/>
</dbReference>
<organism evidence="14 15">
    <name type="scientific">Candidatus Ichthyocystis hellenicum</name>
    <dbReference type="NCBI Taxonomy" id="1561003"/>
    <lineage>
        <taxon>Bacteria</taxon>
        <taxon>Pseudomonadati</taxon>
        <taxon>Pseudomonadota</taxon>
        <taxon>Betaproteobacteria</taxon>
        <taxon>Burkholderiales</taxon>
        <taxon>Candidatus Ichthyocystis</taxon>
    </lineage>
</organism>
<evidence type="ECO:0000256" key="7">
    <source>
        <dbReference type="ARBA" id="ARBA00022749"/>
    </source>
</evidence>